<sequence>MIRFSIYHIFITFLSCILCVFDTGFAILYFYHILFICINKDFGCFASGKEFNSILTFEHIRILYKTMENAQVTIDSLRELNSKLAADISELRKKFVEVEAENIEIKVENTKLKQAIEENTELKTMFEELEKKK</sequence>
<feature type="coiled-coil region" evidence="1">
    <location>
        <begin position="67"/>
        <end position="132"/>
    </location>
</feature>
<dbReference type="OrthoDB" id="2439285at2759"/>
<organism evidence="3 4">
    <name type="scientific">Diversispora epigaea</name>
    <dbReference type="NCBI Taxonomy" id="1348612"/>
    <lineage>
        <taxon>Eukaryota</taxon>
        <taxon>Fungi</taxon>
        <taxon>Fungi incertae sedis</taxon>
        <taxon>Mucoromycota</taxon>
        <taxon>Glomeromycotina</taxon>
        <taxon>Glomeromycetes</taxon>
        <taxon>Diversisporales</taxon>
        <taxon>Diversisporaceae</taxon>
        <taxon>Diversispora</taxon>
    </lineage>
</organism>
<dbReference type="AlphaFoldDB" id="A0A397G4L1"/>
<comment type="caution">
    <text evidence="3">The sequence shown here is derived from an EMBL/GenBank/DDBJ whole genome shotgun (WGS) entry which is preliminary data.</text>
</comment>
<protein>
    <submittedName>
        <fullName evidence="3">Uncharacterized protein</fullName>
    </submittedName>
</protein>
<reference evidence="3 4" key="1">
    <citation type="submission" date="2018-08" db="EMBL/GenBank/DDBJ databases">
        <title>Genome and evolution of the arbuscular mycorrhizal fungus Diversispora epigaea (formerly Glomus versiforme) and its bacterial endosymbionts.</title>
        <authorList>
            <person name="Sun X."/>
            <person name="Fei Z."/>
            <person name="Harrison M."/>
        </authorList>
    </citation>
    <scope>NUCLEOTIDE SEQUENCE [LARGE SCALE GENOMIC DNA]</scope>
    <source>
        <strain evidence="3 4">IT104</strain>
    </source>
</reference>
<dbReference type="Proteomes" id="UP000266861">
    <property type="component" value="Unassembled WGS sequence"/>
</dbReference>
<keyword evidence="4" id="KW-1185">Reference proteome</keyword>
<keyword evidence="1" id="KW-0175">Coiled coil</keyword>
<gene>
    <name evidence="3" type="ORF">Glove_709g69</name>
</gene>
<keyword evidence="2" id="KW-0472">Membrane</keyword>
<name>A0A397G4L1_9GLOM</name>
<keyword evidence="2" id="KW-0812">Transmembrane</keyword>
<proteinExistence type="predicted"/>
<evidence type="ECO:0000313" key="3">
    <source>
        <dbReference type="EMBL" id="RHZ44804.1"/>
    </source>
</evidence>
<accession>A0A397G4L1</accession>
<feature type="transmembrane region" description="Helical" evidence="2">
    <location>
        <begin position="6"/>
        <end position="31"/>
    </location>
</feature>
<evidence type="ECO:0000313" key="4">
    <source>
        <dbReference type="Proteomes" id="UP000266861"/>
    </source>
</evidence>
<dbReference type="EMBL" id="PQFF01000565">
    <property type="protein sequence ID" value="RHZ44804.1"/>
    <property type="molecule type" value="Genomic_DNA"/>
</dbReference>
<evidence type="ECO:0000256" key="2">
    <source>
        <dbReference type="SAM" id="Phobius"/>
    </source>
</evidence>
<dbReference type="PROSITE" id="PS51257">
    <property type="entry name" value="PROKAR_LIPOPROTEIN"/>
    <property type="match status" value="1"/>
</dbReference>
<evidence type="ECO:0000256" key="1">
    <source>
        <dbReference type="SAM" id="Coils"/>
    </source>
</evidence>
<keyword evidence="2" id="KW-1133">Transmembrane helix</keyword>